<proteinExistence type="predicted"/>
<evidence type="ECO:0000256" key="2">
    <source>
        <dbReference type="ARBA" id="ARBA00004394"/>
    </source>
</evidence>
<dbReference type="InterPro" id="IPR003689">
    <property type="entry name" value="ZIP"/>
</dbReference>
<dbReference type="Pfam" id="PF02535">
    <property type="entry name" value="Zip"/>
    <property type="match status" value="2"/>
</dbReference>
<dbReference type="InterPro" id="IPR045891">
    <property type="entry name" value="ZIP9"/>
</dbReference>
<dbReference type="GO" id="GO:0046873">
    <property type="term" value="F:metal ion transmembrane transporter activity"/>
    <property type="evidence" value="ECO:0007669"/>
    <property type="project" value="InterPro"/>
</dbReference>
<dbReference type="PANTHER" id="PTHR16133">
    <property type="entry name" value="SOLUTE CARRIER FAMILY 39 ZINC TRANSPORTER , MEMBER 9-RELATED"/>
    <property type="match status" value="1"/>
</dbReference>
<feature type="transmembrane region" description="Helical" evidence="8">
    <location>
        <begin position="82"/>
        <end position="100"/>
    </location>
</feature>
<reference evidence="9 10" key="1">
    <citation type="submission" date="2021-12" db="EMBL/GenBank/DDBJ databases">
        <title>High titer production of polyol ester of fatty acids by Rhodotorula paludigena BS15 towards product separation-free biomass refinery.</title>
        <authorList>
            <person name="Mano J."/>
            <person name="Ono H."/>
            <person name="Tanaka T."/>
            <person name="Naito K."/>
            <person name="Sushida H."/>
            <person name="Ike M."/>
            <person name="Tokuyasu K."/>
            <person name="Kitaoka M."/>
        </authorList>
    </citation>
    <scope>NUCLEOTIDE SEQUENCE [LARGE SCALE GENOMIC DNA]</scope>
    <source>
        <strain evidence="9 10">BS15</strain>
    </source>
</reference>
<feature type="transmembrane region" description="Helical" evidence="8">
    <location>
        <begin position="301"/>
        <end position="323"/>
    </location>
</feature>
<evidence type="ECO:0000256" key="5">
    <source>
        <dbReference type="ARBA" id="ARBA00023034"/>
    </source>
</evidence>
<dbReference type="GO" id="GO:0006829">
    <property type="term" value="P:zinc ion transport"/>
    <property type="evidence" value="ECO:0007669"/>
    <property type="project" value="InterPro"/>
</dbReference>
<dbReference type="AlphaFoldDB" id="A0AAV5GFW3"/>
<gene>
    <name evidence="9" type="ORF">Rhopal_001997-T1</name>
</gene>
<feature type="compositionally biased region" description="Basic residues" evidence="7">
    <location>
        <begin position="112"/>
        <end position="127"/>
    </location>
</feature>
<feature type="transmembrane region" description="Helical" evidence="8">
    <location>
        <begin position="335"/>
        <end position="356"/>
    </location>
</feature>
<evidence type="ECO:0000256" key="1">
    <source>
        <dbReference type="ARBA" id="ARBA00004127"/>
    </source>
</evidence>
<sequence length="406" mass="42212">MAFARLVVLASAMLVATLLAGFAPLYVRLSPYKVRVTETISVGILVGAALSIIVPEGVAAVFENTVLDDDGDGHGHEANAGWIGAALLAGFVLMYLIDALHGHDEYPDPRGHSHSHSHGHHHHHRRPQPAFRQPSHLAELEPLSNGAGRDSSEYTGRAGDDETLRWQEDGGASAASRSPYRSGASTPAGAHDDPHLITADVSSVSTVIGLLTHSLADGISLGASSLPLTSAAAHSAHALVRRAATAAAAGVEHDHEGASHGGSLQLIIFLAIMLHKAPTAFALSSLLSSSPATSPAFTRRALLAFSLAAPLGALVTYALLSLVGAQGGDGSATGWWTGLALVFSGGTFLFVATHAVREQEKKNERGEDEPGALSSEERLGERTRLGLILFGMVLPGLLSRLVGHGH</sequence>
<evidence type="ECO:0000256" key="8">
    <source>
        <dbReference type="SAM" id="Phobius"/>
    </source>
</evidence>
<feature type="region of interest" description="Disordered" evidence="7">
    <location>
        <begin position="107"/>
        <end position="194"/>
    </location>
</feature>
<dbReference type="GO" id="GO:0000139">
    <property type="term" value="C:Golgi membrane"/>
    <property type="evidence" value="ECO:0007669"/>
    <property type="project" value="UniProtKB-SubCell"/>
</dbReference>
<dbReference type="PANTHER" id="PTHR16133:SF0">
    <property type="entry name" value="ZINC_IRON REGULATED TRANSPORTER-RELATED PROTEIN 102B, ISOFORM E"/>
    <property type="match status" value="1"/>
</dbReference>
<evidence type="ECO:0000313" key="10">
    <source>
        <dbReference type="Proteomes" id="UP001342314"/>
    </source>
</evidence>
<dbReference type="Proteomes" id="UP001342314">
    <property type="component" value="Unassembled WGS sequence"/>
</dbReference>
<evidence type="ECO:0000313" key="9">
    <source>
        <dbReference type="EMBL" id="GJN89023.1"/>
    </source>
</evidence>
<protein>
    <submittedName>
        <fullName evidence="9">Uncharacterized protein</fullName>
    </submittedName>
</protein>
<comment type="subcellular location">
    <subcellularLocation>
        <location evidence="1">Endomembrane system</location>
        <topology evidence="1">Multi-pass membrane protein</topology>
    </subcellularLocation>
    <subcellularLocation>
        <location evidence="2">Golgi apparatus membrane</location>
    </subcellularLocation>
</comment>
<keyword evidence="5" id="KW-0333">Golgi apparatus</keyword>
<comment type="caution">
    <text evidence="9">The sequence shown here is derived from an EMBL/GenBank/DDBJ whole genome shotgun (WGS) entry which is preliminary data.</text>
</comment>
<evidence type="ECO:0000256" key="4">
    <source>
        <dbReference type="ARBA" id="ARBA00022989"/>
    </source>
</evidence>
<accession>A0AAV5GFW3</accession>
<evidence type="ECO:0000256" key="3">
    <source>
        <dbReference type="ARBA" id="ARBA00022692"/>
    </source>
</evidence>
<dbReference type="EMBL" id="BQKY01000004">
    <property type="protein sequence ID" value="GJN89023.1"/>
    <property type="molecule type" value="Genomic_DNA"/>
</dbReference>
<feature type="transmembrane region" description="Helical" evidence="8">
    <location>
        <begin position="39"/>
        <end position="62"/>
    </location>
</feature>
<feature type="transmembrane region" description="Helical" evidence="8">
    <location>
        <begin position="385"/>
        <end position="403"/>
    </location>
</feature>
<evidence type="ECO:0000256" key="6">
    <source>
        <dbReference type="ARBA" id="ARBA00023136"/>
    </source>
</evidence>
<feature type="compositionally biased region" description="Basic and acidic residues" evidence="7">
    <location>
        <begin position="158"/>
        <end position="168"/>
    </location>
</feature>
<evidence type="ECO:0000256" key="7">
    <source>
        <dbReference type="SAM" id="MobiDB-lite"/>
    </source>
</evidence>
<keyword evidence="6 8" id="KW-0472">Membrane</keyword>
<keyword evidence="10" id="KW-1185">Reference proteome</keyword>
<feature type="transmembrane region" description="Helical" evidence="8">
    <location>
        <begin position="6"/>
        <end position="27"/>
    </location>
</feature>
<keyword evidence="4 8" id="KW-1133">Transmembrane helix</keyword>
<organism evidence="9 10">
    <name type="scientific">Rhodotorula paludigena</name>
    <dbReference type="NCBI Taxonomy" id="86838"/>
    <lineage>
        <taxon>Eukaryota</taxon>
        <taxon>Fungi</taxon>
        <taxon>Dikarya</taxon>
        <taxon>Basidiomycota</taxon>
        <taxon>Pucciniomycotina</taxon>
        <taxon>Microbotryomycetes</taxon>
        <taxon>Sporidiobolales</taxon>
        <taxon>Sporidiobolaceae</taxon>
        <taxon>Rhodotorula</taxon>
    </lineage>
</organism>
<keyword evidence="3 8" id="KW-0812">Transmembrane</keyword>
<name>A0AAV5GFW3_9BASI</name>